<dbReference type="Proteomes" id="UP000039021">
    <property type="component" value="Unassembled WGS sequence"/>
</dbReference>
<protein>
    <submittedName>
        <fullName evidence="3">Uncharacterized protein</fullName>
    </submittedName>
</protein>
<dbReference type="EMBL" id="CFOE01000213">
    <property type="protein sequence ID" value="CFE39498.1"/>
    <property type="molecule type" value="Genomic_DNA"/>
</dbReference>
<dbReference type="EMBL" id="CSAE01001446">
    <property type="protein sequence ID" value="COX63412.1"/>
    <property type="molecule type" value="Genomic_DNA"/>
</dbReference>
<gene>
    <name evidence="1" type="ORF">ERS007681_01878</name>
    <name evidence="3" type="ORF">ERS007703_05383</name>
    <name evidence="2" type="ORF">ERS007739_00044</name>
</gene>
<dbReference type="Proteomes" id="UP000038802">
    <property type="component" value="Unassembled WGS sequence"/>
</dbReference>
<accession>A0A0U0SDK9</accession>
<dbReference type="Proteomes" id="UP000048289">
    <property type="component" value="Unassembled WGS sequence"/>
</dbReference>
<name>A0A0U0SDK9_MYCTX</name>
<evidence type="ECO:0000313" key="2">
    <source>
        <dbReference type="EMBL" id="COW77646.1"/>
    </source>
</evidence>
<evidence type="ECO:0000313" key="6">
    <source>
        <dbReference type="Proteomes" id="UP000048289"/>
    </source>
</evidence>
<sequence length="77" mass="8349">MAAMVTMASATYIVAARTTALGRRSMNTRRRRSPGVNRLTIRKPATSTAAPTRKYKTVATTPCRIGVRLMVPKSTPA</sequence>
<reference evidence="4 5" key="2">
    <citation type="submission" date="2015-03" db="EMBL/GenBank/DDBJ databases">
        <authorList>
            <consortium name="Pathogen Informatics"/>
        </authorList>
    </citation>
    <scope>NUCLEOTIDE SEQUENCE [LARGE SCALE GENOMIC DNA]</scope>
    <source>
        <strain evidence="1 6">G09901357</strain>
        <strain evidence="4">K00500041</strain>
        <strain evidence="5">N09902308</strain>
    </source>
</reference>
<dbReference type="AlphaFoldDB" id="A0A0U0SDK9"/>
<evidence type="ECO:0000313" key="4">
    <source>
        <dbReference type="Proteomes" id="UP000038802"/>
    </source>
</evidence>
<evidence type="ECO:0000313" key="5">
    <source>
        <dbReference type="Proteomes" id="UP000039021"/>
    </source>
</evidence>
<proteinExistence type="predicted"/>
<evidence type="ECO:0000313" key="3">
    <source>
        <dbReference type="EMBL" id="COX63412.1"/>
    </source>
</evidence>
<reference evidence="2" key="1">
    <citation type="submission" date="2015-03" db="EMBL/GenBank/DDBJ databases">
        <authorList>
            <consortium name="Pathogen Informatics"/>
            <person name="Murphy D."/>
        </authorList>
    </citation>
    <scope>NUCLEOTIDE SEQUENCE</scope>
    <source>
        <strain evidence="2">N09902308</strain>
    </source>
</reference>
<organism evidence="3 4">
    <name type="scientific">Mycobacterium tuberculosis</name>
    <dbReference type="NCBI Taxonomy" id="1773"/>
    <lineage>
        <taxon>Bacteria</taxon>
        <taxon>Bacillati</taxon>
        <taxon>Actinomycetota</taxon>
        <taxon>Actinomycetes</taxon>
        <taxon>Mycobacteriales</taxon>
        <taxon>Mycobacteriaceae</taxon>
        <taxon>Mycobacterium</taxon>
        <taxon>Mycobacterium tuberculosis complex</taxon>
    </lineage>
</organism>
<reference evidence="3" key="3">
    <citation type="submission" date="2015-03" db="EMBL/GenBank/DDBJ databases">
        <authorList>
            <person name="Murphy D."/>
        </authorList>
    </citation>
    <scope>NUCLEOTIDE SEQUENCE [LARGE SCALE GENOMIC DNA]</scope>
    <source>
        <strain evidence="3">K00500041</strain>
    </source>
</reference>
<evidence type="ECO:0000313" key="1">
    <source>
        <dbReference type="EMBL" id="CFE39498.1"/>
    </source>
</evidence>
<dbReference type="EMBL" id="CSBK01000009">
    <property type="protein sequence ID" value="COW77646.1"/>
    <property type="molecule type" value="Genomic_DNA"/>
</dbReference>